<name>A0A450X1I9_9GAMM</name>
<comment type="function">
    <text evidence="9">Catalyzes the interconversion of L-alanine and D-alanine. May also act on other amino acids.</text>
</comment>
<accession>A0A450X1I9</accession>
<comment type="pathway">
    <text evidence="3">Cell wall biogenesis; peptidoglycan biosynthesis.</text>
</comment>
<comment type="pathway">
    <text evidence="8 9">Amino-acid biosynthesis; D-alanine biosynthesis; D-alanine from L-alanine: step 1/1.</text>
</comment>
<evidence type="ECO:0000313" key="13">
    <source>
        <dbReference type="EMBL" id="VFK23148.1"/>
    </source>
</evidence>
<feature type="modified residue" description="N6-(pyridoxal phosphate)lysine" evidence="9 10">
    <location>
        <position position="52"/>
    </location>
</feature>
<evidence type="ECO:0000256" key="10">
    <source>
        <dbReference type="PIRSR" id="PIRSR600821-50"/>
    </source>
</evidence>
<dbReference type="InterPro" id="IPR020622">
    <property type="entry name" value="Ala_racemase_pyridoxalP-BS"/>
</dbReference>
<evidence type="ECO:0000256" key="9">
    <source>
        <dbReference type="HAMAP-Rule" id="MF_01201"/>
    </source>
</evidence>
<organism evidence="13">
    <name type="scientific">Candidatus Kentrum sp. MB</name>
    <dbReference type="NCBI Taxonomy" id="2138164"/>
    <lineage>
        <taxon>Bacteria</taxon>
        <taxon>Pseudomonadati</taxon>
        <taxon>Pseudomonadota</taxon>
        <taxon>Gammaproteobacteria</taxon>
        <taxon>Candidatus Kentrum</taxon>
    </lineage>
</organism>
<evidence type="ECO:0000256" key="7">
    <source>
        <dbReference type="ARBA" id="ARBA00023235"/>
    </source>
</evidence>
<dbReference type="InterPro" id="IPR009006">
    <property type="entry name" value="Ala_racemase/Decarboxylase_C"/>
</dbReference>
<dbReference type="PROSITE" id="PS00395">
    <property type="entry name" value="ALANINE_RACEMASE"/>
    <property type="match status" value="1"/>
</dbReference>
<dbReference type="CDD" id="cd06827">
    <property type="entry name" value="PLPDE_III_AR_proteobact"/>
    <property type="match status" value="1"/>
</dbReference>
<dbReference type="PRINTS" id="PR00992">
    <property type="entry name" value="ALARACEMASE"/>
</dbReference>
<evidence type="ECO:0000256" key="3">
    <source>
        <dbReference type="ARBA" id="ARBA00004752"/>
    </source>
</evidence>
<dbReference type="Pfam" id="PF01168">
    <property type="entry name" value="Ala_racemase_N"/>
    <property type="match status" value="1"/>
</dbReference>
<dbReference type="UniPathway" id="UPA00042">
    <property type="reaction ID" value="UER00497"/>
</dbReference>
<dbReference type="FunFam" id="3.20.20.10:FF:000002">
    <property type="entry name" value="Alanine racemase"/>
    <property type="match status" value="1"/>
</dbReference>
<feature type="binding site" evidence="9 11">
    <location>
        <position position="321"/>
    </location>
    <ligand>
        <name>substrate</name>
    </ligand>
</feature>
<evidence type="ECO:0000256" key="6">
    <source>
        <dbReference type="ARBA" id="ARBA00022898"/>
    </source>
</evidence>
<evidence type="ECO:0000259" key="12">
    <source>
        <dbReference type="SMART" id="SM01005"/>
    </source>
</evidence>
<dbReference type="PANTHER" id="PTHR30511">
    <property type="entry name" value="ALANINE RACEMASE"/>
    <property type="match status" value="1"/>
</dbReference>
<dbReference type="Gene3D" id="3.20.20.10">
    <property type="entry name" value="Alanine racemase"/>
    <property type="match status" value="1"/>
</dbReference>
<evidence type="ECO:0000256" key="11">
    <source>
        <dbReference type="PIRSR" id="PIRSR600821-52"/>
    </source>
</evidence>
<sequence>MTFWAFCYKSERIIFSYSLMQATAHIDLTALNHNLNRVRELSPGTKTLAVIKANGYGHGIARVARAFSKSDGFAVTNVEEALSLRNTGVEGRILALEGFSSEEELNAFRQHRIEAVVHHPFQLELLERMGPEPEISVWLKVDTGMHRLGIAPARLEETWRRLRGCAHVAPSVILMSHLANADDRQGIDTVVQIRRFLSIASELDRDMISIANSGAVLAWPEARVGWVRPGIMLYGISPFTTGTAEKLGLLPAMTLSTRLIAINHIRKRDAVGYGGSWVCPEDMPVGVAAIGYGDGYPRHAPSGCPVLVNGKRVPLIGRVSMDMITLDLRTQPKADIGDPVVAWGKGLPVEEVARLSGTIGYELVCGVTSRVIFGTGDSQ</sequence>
<dbReference type="GO" id="GO:0008784">
    <property type="term" value="F:alanine racemase activity"/>
    <property type="evidence" value="ECO:0007669"/>
    <property type="project" value="UniProtKB-UniRule"/>
</dbReference>
<dbReference type="InterPro" id="IPR001608">
    <property type="entry name" value="Ala_racemase_N"/>
</dbReference>
<dbReference type="HAMAP" id="MF_01201">
    <property type="entry name" value="Ala_racemase"/>
    <property type="match status" value="1"/>
</dbReference>
<dbReference type="GO" id="GO:0005829">
    <property type="term" value="C:cytosol"/>
    <property type="evidence" value="ECO:0007669"/>
    <property type="project" value="TreeGrafter"/>
</dbReference>
<comment type="similarity">
    <text evidence="4 9">Belongs to the alanine racemase family.</text>
</comment>
<dbReference type="AlphaFoldDB" id="A0A450X1I9"/>
<reference evidence="13" key="1">
    <citation type="submission" date="2019-02" db="EMBL/GenBank/DDBJ databases">
        <authorList>
            <person name="Gruber-Vodicka R. H."/>
            <person name="Seah K. B. B."/>
        </authorList>
    </citation>
    <scope>NUCLEOTIDE SEQUENCE</scope>
    <source>
        <strain evidence="13">BECK_BZ197</strain>
    </source>
</reference>
<dbReference type="SUPFAM" id="SSF50621">
    <property type="entry name" value="Alanine racemase C-terminal domain-like"/>
    <property type="match status" value="1"/>
</dbReference>
<proteinExistence type="inferred from homology"/>
<feature type="active site" description="Proton acceptor; specific for L-alanine" evidence="9">
    <location>
        <position position="273"/>
    </location>
</feature>
<dbReference type="GO" id="GO:0030170">
    <property type="term" value="F:pyridoxal phosphate binding"/>
    <property type="evidence" value="ECO:0007669"/>
    <property type="project" value="UniProtKB-UniRule"/>
</dbReference>
<dbReference type="InterPro" id="IPR000821">
    <property type="entry name" value="Ala_racemase"/>
</dbReference>
<feature type="active site" description="Proton acceptor; specific for D-alanine" evidence="9">
    <location>
        <position position="52"/>
    </location>
</feature>
<dbReference type="GO" id="GO:0030632">
    <property type="term" value="P:D-alanine biosynthetic process"/>
    <property type="evidence" value="ECO:0007669"/>
    <property type="project" value="UniProtKB-UniRule"/>
</dbReference>
<dbReference type="NCBIfam" id="TIGR00492">
    <property type="entry name" value="alr"/>
    <property type="match status" value="1"/>
</dbReference>
<evidence type="ECO:0000256" key="4">
    <source>
        <dbReference type="ARBA" id="ARBA00007880"/>
    </source>
</evidence>
<keyword evidence="6 9" id="KW-0663">Pyridoxal phosphate</keyword>
<evidence type="ECO:0000256" key="1">
    <source>
        <dbReference type="ARBA" id="ARBA00000316"/>
    </source>
</evidence>
<dbReference type="Gene3D" id="2.40.37.10">
    <property type="entry name" value="Lyase, Ornithine Decarboxylase, Chain A, domain 1"/>
    <property type="match status" value="1"/>
</dbReference>
<dbReference type="EC" id="5.1.1.1" evidence="5 9"/>
<dbReference type="PANTHER" id="PTHR30511:SF4">
    <property type="entry name" value="ALANINE RACEMASE, BIOSYNTHETIC"/>
    <property type="match status" value="1"/>
</dbReference>
<comment type="catalytic activity">
    <reaction evidence="1 9">
        <text>L-alanine = D-alanine</text>
        <dbReference type="Rhea" id="RHEA:20249"/>
        <dbReference type="ChEBI" id="CHEBI:57416"/>
        <dbReference type="ChEBI" id="CHEBI:57972"/>
        <dbReference type="EC" id="5.1.1.1"/>
    </reaction>
</comment>
<protein>
    <recommendedName>
        <fullName evidence="5 9">Alanine racemase</fullName>
        <ecNumber evidence="5 9">5.1.1.1</ecNumber>
    </recommendedName>
</protein>
<feature type="binding site" evidence="9 11">
    <location>
        <position position="147"/>
    </location>
    <ligand>
        <name>substrate</name>
    </ligand>
</feature>
<dbReference type="InterPro" id="IPR029066">
    <property type="entry name" value="PLP-binding_barrel"/>
</dbReference>
<dbReference type="InterPro" id="IPR011079">
    <property type="entry name" value="Ala_racemase_C"/>
</dbReference>
<gene>
    <name evidence="13" type="ORF">BECKMB1821G_GA0114241_10047</name>
</gene>
<dbReference type="Pfam" id="PF00842">
    <property type="entry name" value="Ala_racemase_C"/>
    <property type="match status" value="1"/>
</dbReference>
<keyword evidence="7 9" id="KW-0413">Isomerase</keyword>
<dbReference type="SMART" id="SM01005">
    <property type="entry name" value="Ala_racemase_C"/>
    <property type="match status" value="1"/>
</dbReference>
<evidence type="ECO:0000256" key="5">
    <source>
        <dbReference type="ARBA" id="ARBA00013089"/>
    </source>
</evidence>
<evidence type="ECO:0000256" key="2">
    <source>
        <dbReference type="ARBA" id="ARBA00001933"/>
    </source>
</evidence>
<comment type="cofactor">
    <cofactor evidence="2 9 10">
        <name>pyridoxal 5'-phosphate</name>
        <dbReference type="ChEBI" id="CHEBI:597326"/>
    </cofactor>
</comment>
<dbReference type="FunFam" id="2.40.37.10:FF:000002">
    <property type="entry name" value="Alanine racemase"/>
    <property type="match status" value="1"/>
</dbReference>
<feature type="domain" description="Alanine racemase C-terminal" evidence="12">
    <location>
        <begin position="252"/>
        <end position="376"/>
    </location>
</feature>
<evidence type="ECO:0000256" key="8">
    <source>
        <dbReference type="ARBA" id="ARBA00037912"/>
    </source>
</evidence>
<dbReference type="EMBL" id="CAADFO010000004">
    <property type="protein sequence ID" value="VFK23148.1"/>
    <property type="molecule type" value="Genomic_DNA"/>
</dbReference>
<dbReference type="SUPFAM" id="SSF51419">
    <property type="entry name" value="PLP-binding barrel"/>
    <property type="match status" value="1"/>
</dbReference>